<sequence length="260" mass="30293">MAALISRPYPDSKNNNSGLAFIRLGDGEMKLLFGVSVKSIDPWSWPGGQSRLGKDLRKALHYPKYQYNTFSPFYYGIYDAKDICPFHELVSMIHQHPKYLTYTNLFVNSNYPSTKLLHQSLIRDHRKKIILIINNGTSSQRLTELNTWTCEILLYPNNGPLLWENDQFREQAIGKIVDTAKRYRNRLFLFSIGPLSRVLIHHAWLENPYNRYIDFGSTLDEMTKSRVTRPYQSNTELNHDPSYIMKFDTNKSVFQVSSVD</sequence>
<organism evidence="3 5">
    <name type="scientific">Adineta steineri</name>
    <dbReference type="NCBI Taxonomy" id="433720"/>
    <lineage>
        <taxon>Eukaryota</taxon>
        <taxon>Metazoa</taxon>
        <taxon>Spiralia</taxon>
        <taxon>Gnathifera</taxon>
        <taxon>Rotifera</taxon>
        <taxon>Eurotatoria</taxon>
        <taxon>Bdelloidea</taxon>
        <taxon>Adinetida</taxon>
        <taxon>Adinetidae</taxon>
        <taxon>Adineta</taxon>
    </lineage>
</organism>
<proteinExistence type="predicted"/>
<dbReference type="AlphaFoldDB" id="A0A815Q779"/>
<evidence type="ECO:0000313" key="4">
    <source>
        <dbReference type="EMBL" id="CAF1600270.1"/>
    </source>
</evidence>
<name>A0A815Q779_9BILA</name>
<dbReference type="EMBL" id="CAJNOI010000079">
    <property type="protein sequence ID" value="CAF1016466.1"/>
    <property type="molecule type" value="Genomic_DNA"/>
</dbReference>
<evidence type="ECO:0000313" key="2">
    <source>
        <dbReference type="EMBL" id="CAF1016466.1"/>
    </source>
</evidence>
<dbReference type="EMBL" id="CAJNOM010001258">
    <property type="protein sequence ID" value="CAF1600270.1"/>
    <property type="molecule type" value="Genomic_DNA"/>
</dbReference>
<dbReference type="Proteomes" id="UP000663877">
    <property type="component" value="Unassembled WGS sequence"/>
</dbReference>
<protein>
    <submittedName>
        <fullName evidence="3">Uncharacterized protein</fullName>
    </submittedName>
</protein>
<evidence type="ECO:0000313" key="1">
    <source>
        <dbReference type="EMBL" id="CAF1016262.1"/>
    </source>
</evidence>
<dbReference type="OrthoDB" id="9970748at2759"/>
<evidence type="ECO:0000313" key="3">
    <source>
        <dbReference type="EMBL" id="CAF1457974.1"/>
    </source>
</evidence>
<gene>
    <name evidence="1" type="ORF">BJG266_LOCUS16744</name>
    <name evidence="2" type="ORF">BJG266_LOCUS16755</name>
    <name evidence="3" type="ORF">QVE165_LOCUS40739</name>
    <name evidence="4" type="ORF">QVE165_LOCUS52539</name>
</gene>
<dbReference type="EMBL" id="CAJNOI010000079">
    <property type="protein sequence ID" value="CAF1016262.1"/>
    <property type="molecule type" value="Genomic_DNA"/>
</dbReference>
<dbReference type="EMBL" id="CAJNOM010000474">
    <property type="protein sequence ID" value="CAF1457974.1"/>
    <property type="molecule type" value="Genomic_DNA"/>
</dbReference>
<evidence type="ECO:0000313" key="5">
    <source>
        <dbReference type="Proteomes" id="UP000663832"/>
    </source>
</evidence>
<comment type="caution">
    <text evidence="3">The sequence shown here is derived from an EMBL/GenBank/DDBJ whole genome shotgun (WGS) entry which is preliminary data.</text>
</comment>
<accession>A0A815Q779</accession>
<keyword evidence="5" id="KW-1185">Reference proteome</keyword>
<dbReference type="Proteomes" id="UP000663832">
    <property type="component" value="Unassembled WGS sequence"/>
</dbReference>
<reference evidence="3" key="1">
    <citation type="submission" date="2021-02" db="EMBL/GenBank/DDBJ databases">
        <authorList>
            <person name="Nowell W R."/>
        </authorList>
    </citation>
    <scope>NUCLEOTIDE SEQUENCE</scope>
</reference>